<sequence>MVFKIKPLDSNRPSIETETAREATEAIHKVWRDGQGTARVEIEHESLSPDDMTASERDLIRRQKSDRD</sequence>
<dbReference type="AlphaFoldDB" id="A0A6A8AJ69"/>
<reference evidence="2 3" key="1">
    <citation type="submission" date="2019-11" db="EMBL/GenBank/DDBJ databases">
        <title>Genome analysis of Rhizobacterium cereale a novel genus and species isolated from maize roots in North Spain.</title>
        <authorList>
            <person name="Menendez E."/>
            <person name="Flores-Felix J.D."/>
            <person name="Ramirez-Bahena M.-H."/>
            <person name="Igual J.M."/>
            <person name="Garcia-Fraile P."/>
            <person name="Peix A."/>
            <person name="Velazquez E."/>
        </authorList>
    </citation>
    <scope>NUCLEOTIDE SEQUENCE [LARGE SCALE GENOMIC DNA]</scope>
    <source>
        <strain evidence="2 3">RZME27</strain>
    </source>
</reference>
<name>A0A6A8AJ69_9HYPH</name>
<dbReference type="EMBL" id="WIXI01000051">
    <property type="protein sequence ID" value="MQY49918.1"/>
    <property type="molecule type" value="Genomic_DNA"/>
</dbReference>
<protein>
    <submittedName>
        <fullName evidence="2">Uncharacterized protein</fullName>
    </submittedName>
</protein>
<dbReference type="RefSeq" id="WP_153360094.1">
    <property type="nucleotide sequence ID" value="NZ_JAYKOO010000001.1"/>
</dbReference>
<feature type="region of interest" description="Disordered" evidence="1">
    <location>
        <begin position="43"/>
        <end position="68"/>
    </location>
</feature>
<gene>
    <name evidence="2" type="ORF">GAO09_28220</name>
</gene>
<proteinExistence type="predicted"/>
<evidence type="ECO:0000313" key="2">
    <source>
        <dbReference type="EMBL" id="MQY49918.1"/>
    </source>
</evidence>
<accession>A0A6A8AJ69</accession>
<organism evidence="2 3">
    <name type="scientific">Endobacterium cereale</name>
    <dbReference type="NCBI Taxonomy" id="2663029"/>
    <lineage>
        <taxon>Bacteria</taxon>
        <taxon>Pseudomonadati</taxon>
        <taxon>Pseudomonadota</taxon>
        <taxon>Alphaproteobacteria</taxon>
        <taxon>Hyphomicrobiales</taxon>
        <taxon>Rhizobiaceae</taxon>
        <taxon>Endobacterium</taxon>
    </lineage>
</organism>
<dbReference type="Proteomes" id="UP000435138">
    <property type="component" value="Unassembled WGS sequence"/>
</dbReference>
<keyword evidence="3" id="KW-1185">Reference proteome</keyword>
<evidence type="ECO:0000256" key="1">
    <source>
        <dbReference type="SAM" id="MobiDB-lite"/>
    </source>
</evidence>
<evidence type="ECO:0000313" key="3">
    <source>
        <dbReference type="Proteomes" id="UP000435138"/>
    </source>
</evidence>
<comment type="caution">
    <text evidence="2">The sequence shown here is derived from an EMBL/GenBank/DDBJ whole genome shotgun (WGS) entry which is preliminary data.</text>
</comment>
<feature type="compositionally biased region" description="Basic and acidic residues" evidence="1">
    <location>
        <begin position="54"/>
        <end position="68"/>
    </location>
</feature>